<reference evidence="1 2" key="1">
    <citation type="journal article" date="2009" name="Nat. Genet.">
        <title>Comparative genomic and phylogeographic analysis of Mycobacterium leprae.</title>
        <authorList>
            <person name="Monot M."/>
            <person name="Honore N."/>
            <person name="Garnier T."/>
            <person name="Zidane N."/>
            <person name="Sherafi D."/>
            <person name="Paniz-Mondolfi A."/>
            <person name="Matsuoka M."/>
            <person name="Taylor G.M."/>
            <person name="Donoghue H.D."/>
            <person name="Bouwman A."/>
            <person name="Mays S."/>
            <person name="Watson C."/>
            <person name="Lockwood D."/>
            <person name="Khamispour A."/>
            <person name="Dowlati Y."/>
            <person name="Jianping S."/>
            <person name="Rea T.H."/>
            <person name="Vera-Cabrera L."/>
            <person name="Stefani M.M."/>
            <person name="Banu S."/>
            <person name="Macdonald M."/>
            <person name="Sapkota B.R."/>
            <person name="Spencer J.S."/>
            <person name="Thomas J."/>
            <person name="Harshman K."/>
            <person name="Singh P."/>
            <person name="Busso P."/>
            <person name="Gattiker A."/>
            <person name="Rougemont J."/>
            <person name="Brennan P.J."/>
            <person name="Cole S.T."/>
        </authorList>
    </citation>
    <scope>NUCLEOTIDE SEQUENCE [LARGE SCALE GENOMIC DNA]</scope>
    <source>
        <strain evidence="2">Br4923</strain>
    </source>
</reference>
<accession>A0A0H3MYZ2</accession>
<dbReference type="Proteomes" id="UP000006900">
    <property type="component" value="Chromosome"/>
</dbReference>
<gene>
    <name evidence="1" type="ordered locus">MLBr00901</name>
</gene>
<evidence type="ECO:0000313" key="1">
    <source>
        <dbReference type="EMBL" id="CAR70996.1"/>
    </source>
</evidence>
<dbReference type="HOGENOM" id="CLU_080404_0_0_11"/>
<dbReference type="KEGG" id="mlb:MLBr00901"/>
<dbReference type="AlphaFoldDB" id="A0A0H3MYZ2"/>
<proteinExistence type="predicted"/>
<evidence type="ECO:0008006" key="3">
    <source>
        <dbReference type="Google" id="ProtNLM"/>
    </source>
</evidence>
<dbReference type="EMBL" id="FM211192">
    <property type="protein sequence ID" value="CAR70996.1"/>
    <property type="molecule type" value="Genomic_DNA"/>
</dbReference>
<evidence type="ECO:0000313" key="2">
    <source>
        <dbReference type="Proteomes" id="UP000006900"/>
    </source>
</evidence>
<sequence>MTLNTIALELVPPNLDAGQERAVEDACKVVQYSAESGLSGRIRHVMIPGMIVEEDDRPIPMKPKLDVLDFWSIVRPELPGVNGLCTQVTAFMDEASLGRRLADLSAAGMEGVVFVGVPRTMNDGEGSGVAPTDALSMYRELVANRGVIVIPTRDGEQDRLNFKCNQGATYGMTQLLYSDAIVRFLTEFAKHTDHRPELLLSFGFVPKAERRVGLINWLIQDSGNAAVADEQEFVKRLAGSEPAQKRQLMLDLYQRVIDGVAELGFPLSIHFEATYGMSPAAFDTFAEMVAYWPPVCVGQSGEST</sequence>
<organism evidence="1 2">
    <name type="scientific">Mycobacterium leprae (strain Br4923)</name>
    <dbReference type="NCBI Taxonomy" id="561304"/>
    <lineage>
        <taxon>Bacteria</taxon>
        <taxon>Bacillati</taxon>
        <taxon>Actinomycetota</taxon>
        <taxon>Actinomycetes</taxon>
        <taxon>Mycobacteriales</taxon>
        <taxon>Mycobacteriaceae</taxon>
        <taxon>Mycobacterium</taxon>
    </lineage>
</organism>
<dbReference type="Pfam" id="PF19345">
    <property type="entry name" value="MTHFR_2"/>
    <property type="match status" value="1"/>
</dbReference>
<protein>
    <recommendedName>
        <fullName evidence="3">Methylenetetrahydrofolate reductase</fullName>
    </recommendedName>
</protein>
<dbReference type="Gene3D" id="3.20.20.220">
    <property type="match status" value="1"/>
</dbReference>
<dbReference type="InterPro" id="IPR049477">
    <property type="entry name" value="MTHFR"/>
</dbReference>
<name>A0A0H3MYZ2_MYCLB</name>